<feature type="transmembrane region" description="Helical" evidence="1">
    <location>
        <begin position="113"/>
        <end position="134"/>
    </location>
</feature>
<keyword evidence="3" id="KW-1185">Reference proteome</keyword>
<feature type="transmembrane region" description="Helical" evidence="1">
    <location>
        <begin position="74"/>
        <end position="101"/>
    </location>
</feature>
<dbReference type="Proteomes" id="UP000654345">
    <property type="component" value="Unassembled WGS sequence"/>
</dbReference>
<accession>A0ABQ3UTS7</accession>
<feature type="transmembrane region" description="Helical" evidence="1">
    <location>
        <begin position="141"/>
        <end position="160"/>
    </location>
</feature>
<keyword evidence="1" id="KW-1133">Transmembrane helix</keyword>
<dbReference type="EMBL" id="BNJG01000002">
    <property type="protein sequence ID" value="GHO56249.1"/>
    <property type="molecule type" value="Genomic_DNA"/>
</dbReference>
<dbReference type="RefSeq" id="WP_201372798.1">
    <property type="nucleotide sequence ID" value="NZ_BNJG01000002.1"/>
</dbReference>
<evidence type="ECO:0008006" key="4">
    <source>
        <dbReference type="Google" id="ProtNLM"/>
    </source>
</evidence>
<feature type="transmembrane region" description="Helical" evidence="1">
    <location>
        <begin position="12"/>
        <end position="31"/>
    </location>
</feature>
<proteinExistence type="predicted"/>
<evidence type="ECO:0000313" key="3">
    <source>
        <dbReference type="Proteomes" id="UP000654345"/>
    </source>
</evidence>
<feature type="transmembrane region" description="Helical" evidence="1">
    <location>
        <begin position="43"/>
        <end position="62"/>
    </location>
</feature>
<keyword evidence="1" id="KW-0812">Transmembrane</keyword>
<comment type="caution">
    <text evidence="2">The sequence shown here is derived from an EMBL/GenBank/DDBJ whole genome shotgun (WGS) entry which is preliminary data.</text>
</comment>
<sequence>MSGQNLLRLSGIALLVGSPVYIISDVLNIVFNSQASAPPPPLAAIFGLIGIMFLIIGMPGILVRQATKAGTLGLIGWIVFFCSALLGAGLFVGLAVFFQLIPQAAQDGAPPASFFALIITLAATQLVGGILLGIATIRARIFSSWIGWLLIVSSLVSAAAFPLEGIVNTVVTTGADLLLIAALGWSGYSLIQTSEVPAQEAVSATQTASA</sequence>
<evidence type="ECO:0000313" key="2">
    <source>
        <dbReference type="EMBL" id="GHO56249.1"/>
    </source>
</evidence>
<protein>
    <recommendedName>
        <fullName evidence="4">DUF4386 family protein</fullName>
    </recommendedName>
</protein>
<name>A0ABQ3UTS7_9CHLR</name>
<reference evidence="2 3" key="1">
    <citation type="journal article" date="2021" name="Int. J. Syst. Evol. Microbiol.">
        <title>Reticulibacter mediterranei gen. nov., sp. nov., within the new family Reticulibacteraceae fam. nov., and Ktedonospora formicarum gen. nov., sp. nov., Ktedonobacter robiniae sp. nov., Dictyobacter formicarum sp. nov. and Dictyobacter arantiisoli sp. nov., belonging to the class Ktedonobacteria.</title>
        <authorList>
            <person name="Yabe S."/>
            <person name="Zheng Y."/>
            <person name="Wang C.M."/>
            <person name="Sakai Y."/>
            <person name="Abe K."/>
            <person name="Yokota A."/>
            <person name="Donadio S."/>
            <person name="Cavaletti L."/>
            <person name="Monciardini P."/>
        </authorList>
    </citation>
    <scope>NUCLEOTIDE SEQUENCE [LARGE SCALE GENOMIC DNA]</scope>
    <source>
        <strain evidence="2 3">SOSP1-30</strain>
    </source>
</reference>
<evidence type="ECO:0000256" key="1">
    <source>
        <dbReference type="SAM" id="Phobius"/>
    </source>
</evidence>
<feature type="transmembrane region" description="Helical" evidence="1">
    <location>
        <begin position="166"/>
        <end position="185"/>
    </location>
</feature>
<organism evidence="2 3">
    <name type="scientific">Ktedonobacter robiniae</name>
    <dbReference type="NCBI Taxonomy" id="2778365"/>
    <lineage>
        <taxon>Bacteria</taxon>
        <taxon>Bacillati</taxon>
        <taxon>Chloroflexota</taxon>
        <taxon>Ktedonobacteria</taxon>
        <taxon>Ktedonobacterales</taxon>
        <taxon>Ktedonobacteraceae</taxon>
        <taxon>Ktedonobacter</taxon>
    </lineage>
</organism>
<keyword evidence="1" id="KW-0472">Membrane</keyword>
<gene>
    <name evidence="2" type="ORF">KSB_47240</name>
</gene>